<dbReference type="InterPro" id="IPR046346">
    <property type="entry name" value="Aminoacid_DH-like_N_sf"/>
</dbReference>
<accession>A0ABV4NS61</accession>
<evidence type="ECO:0000313" key="8">
    <source>
        <dbReference type="Proteomes" id="UP001569414"/>
    </source>
</evidence>
<dbReference type="InterPro" id="IPR049064">
    <property type="entry name" value="NAD_Glu_DH_ACT3"/>
</dbReference>
<dbReference type="InterPro" id="IPR007780">
    <property type="entry name" value="NAD_Glu_DH_bac"/>
</dbReference>
<proteinExistence type="predicted"/>
<dbReference type="Gene3D" id="3.40.50.720">
    <property type="entry name" value="NAD(P)-binding Rossmann-like Domain"/>
    <property type="match status" value="1"/>
</dbReference>
<dbReference type="InterPro" id="IPR049056">
    <property type="entry name" value="NAD_Glu_DH_HM3"/>
</dbReference>
<dbReference type="Proteomes" id="UP001569414">
    <property type="component" value="Unassembled WGS sequence"/>
</dbReference>
<dbReference type="Pfam" id="PF21079">
    <property type="entry name" value="GDH_HM2"/>
    <property type="match status" value="1"/>
</dbReference>
<evidence type="ECO:0000259" key="3">
    <source>
        <dbReference type="Pfam" id="PF21074"/>
    </source>
</evidence>
<dbReference type="RefSeq" id="WP_371844574.1">
    <property type="nucleotide sequence ID" value="NZ_JBGMEL010000019.1"/>
</dbReference>
<dbReference type="InterPro" id="IPR049059">
    <property type="entry name" value="NAD_Glu_DH_HM1"/>
</dbReference>
<feature type="domain" description="NAD-glutamate dehydrogenase ACT2" evidence="5">
    <location>
        <begin position="424"/>
        <end position="513"/>
    </location>
</feature>
<feature type="domain" description="NAD-glutamate dehydrogenase ACT3" evidence="6">
    <location>
        <begin position="569"/>
        <end position="645"/>
    </location>
</feature>
<dbReference type="Pfam" id="PF21077">
    <property type="entry name" value="GDH_ACT3"/>
    <property type="match status" value="1"/>
</dbReference>
<evidence type="ECO:0000256" key="1">
    <source>
        <dbReference type="ARBA" id="ARBA00023002"/>
    </source>
</evidence>
<dbReference type="Pfam" id="PF21075">
    <property type="entry name" value="GDH_ACT1"/>
    <property type="match status" value="1"/>
</dbReference>
<keyword evidence="1" id="KW-0560">Oxidoreductase</keyword>
<feature type="domain" description="NAD-glutamate dehydrogenase N-terminal ACT1" evidence="4">
    <location>
        <begin position="34"/>
        <end position="189"/>
    </location>
</feature>
<dbReference type="PANTHER" id="PTHR43403">
    <property type="entry name" value="NAD-SPECIFIC GLUTAMATE DEHYDROGENASE"/>
    <property type="match status" value="1"/>
</dbReference>
<dbReference type="Pfam" id="PF21076">
    <property type="entry name" value="GDH_ACT2"/>
    <property type="match status" value="1"/>
</dbReference>
<dbReference type="PANTHER" id="PTHR43403:SF1">
    <property type="entry name" value="NAD-SPECIFIC GLUTAMATE DEHYDROGENASE"/>
    <property type="match status" value="1"/>
</dbReference>
<name>A0ABV4NS61_9GAMM</name>
<reference evidence="7 8" key="1">
    <citation type="submission" date="2024-08" db="EMBL/GenBank/DDBJ databases">
        <authorList>
            <person name="Ishaq N."/>
        </authorList>
    </citation>
    <scope>NUCLEOTIDE SEQUENCE [LARGE SCALE GENOMIC DNA]</scope>
    <source>
        <strain evidence="7 8">JCM 30400</strain>
    </source>
</reference>
<dbReference type="InterPro" id="IPR049062">
    <property type="entry name" value="NAD_Glu_DH_ACT2"/>
</dbReference>
<keyword evidence="8" id="KW-1185">Reference proteome</keyword>
<comment type="caution">
    <text evidence="7">The sequence shown here is derived from an EMBL/GenBank/DDBJ whole genome shotgun (WGS) entry which is preliminary data.</text>
</comment>
<dbReference type="Pfam" id="PF05088">
    <property type="entry name" value="Bac_GDH_CD"/>
    <property type="match status" value="1"/>
</dbReference>
<dbReference type="Pfam" id="PF21073">
    <property type="entry name" value="GDH_HM1"/>
    <property type="match status" value="1"/>
</dbReference>
<evidence type="ECO:0000313" key="7">
    <source>
        <dbReference type="EMBL" id="MFA0792140.1"/>
    </source>
</evidence>
<gene>
    <name evidence="7" type="ORF">ACCI51_16450</name>
</gene>
<evidence type="ECO:0000259" key="5">
    <source>
        <dbReference type="Pfam" id="PF21076"/>
    </source>
</evidence>
<dbReference type="InterPro" id="IPR049058">
    <property type="entry name" value="NAD_Glu_DH_HM2"/>
</dbReference>
<dbReference type="InterPro" id="IPR036291">
    <property type="entry name" value="NAD(P)-bd_dom_sf"/>
</dbReference>
<dbReference type="InterPro" id="IPR024727">
    <property type="entry name" value="NAD_Glu_DH_N_ACT1"/>
</dbReference>
<dbReference type="PIRSF" id="PIRSF036761">
    <property type="entry name" value="GDH_Mll4104"/>
    <property type="match status" value="1"/>
</dbReference>
<evidence type="ECO:0000259" key="2">
    <source>
        <dbReference type="Pfam" id="PF05088"/>
    </source>
</evidence>
<organism evidence="7 8">
    <name type="scientific">Microbulbifer echini</name>
    <dbReference type="NCBI Taxonomy" id="1529067"/>
    <lineage>
        <taxon>Bacteria</taxon>
        <taxon>Pseudomonadati</taxon>
        <taxon>Pseudomonadota</taxon>
        <taxon>Gammaproteobacteria</taxon>
        <taxon>Cellvibrionales</taxon>
        <taxon>Microbulbiferaceae</taxon>
        <taxon>Microbulbifer</taxon>
    </lineage>
</organism>
<dbReference type="SUPFAM" id="SSF53223">
    <property type="entry name" value="Aminoacid dehydrogenase-like, N-terminal domain"/>
    <property type="match status" value="1"/>
</dbReference>
<dbReference type="InterPro" id="IPR028971">
    <property type="entry name" value="NAD-GDH_cat"/>
</dbReference>
<dbReference type="Pfam" id="PF21074">
    <property type="entry name" value="GDH_C"/>
    <property type="match status" value="1"/>
</dbReference>
<dbReference type="Pfam" id="PF21078">
    <property type="entry name" value="GDH_HM3"/>
    <property type="match status" value="1"/>
</dbReference>
<feature type="domain" description="NAD-specific glutamate dehydrogenase C-terminal" evidence="3">
    <location>
        <begin position="1286"/>
        <end position="1624"/>
    </location>
</feature>
<evidence type="ECO:0000259" key="6">
    <source>
        <dbReference type="Pfam" id="PF21077"/>
    </source>
</evidence>
<sequence>MATVITDSREELVAQVCELIRDTLASDAEPVVAFAQQFLHQYPLEDLQGRRLVDVYGCIYSWWNFIQQRSDGLPKVRIFNPRLEDDGWECPHTVIGLLVRDMPFLVDSVRMEVNQKNTVIHSIISTVFHLERSASGKLKHLHPSRDAIQNLSFDHVTAKESKSAKGSKLISEALIYIEVNRDTSADFASGLSAALKDVLGDVELVVDDYAPMLETCGTMEGQLKEGISEDDTNLLEASAFLQWMRDGNFTFLGYREYEFSQVDDKKILTEVENRRLGIFKKLEEAAAPMNETSFSEGKQRFYQGPNYLTFAKSSVKSRVHRSAYSDYVMIKRYNAEGEVIGESAFMGLYTSPVYTESPAKIPIIRRKMASIIESSGLTGYGHDGKALRRILDTFPRDELFQSSSQELFDVVMGVLSLNERAHVRLFMRRDLFGKFVTATVYVPRDQFSSDVREVICSHISKAIKAKESDFTTYFSESILARVHFVFRVSADEPVDIDVALLEAQIVDITRSWEDIFQRSLIDSSGEEQGNRLFRTFGRAFPAGYREDFEPRIAVQDVAAIQDLNENNRVAMSFYQPVGAPQGSLRFKVFNWGSGLTLSDVIPVLENLGLRVIGEFPYTIRPSGSTDVWMHEFHLEFGLPTKIDAQASRGLFQDAFAAIWNHTAESDAFNRLVLAARLNWREVTMLRAYARYLKQTKSGASQSYIAATLASQVEITRNLVALFRALFDPRLSSGKQEQTRVERLIAKIHDGLDAVENLNEDLVLRRYLELILATLRTNFFQTGADGQPKDYISIKFSPRDIPGIPEPRPEFEIFVYSPRVEGVHLRGSKVARGGLRWSDRLEDFRTEVLGLVKAQAVKNAVIVPSGAKGGFVVRRPPVDGSREAMMEEGVACYKTFIRGLLDITDNLKDGEIDPPKLVVRRDEDDPYLVVAADKGTATFSDIANGIAGDYGFWLGDAFASGGSQGYDHKKMGITARGAWVSVQRHFREMGVDVQKEDFSVIGIGDMGGDVFGNGMLLSKHIQLKAAFNHMHIFIDPSPDAAISFEERQRLFELPRSSWRDYDRKLISKGGGIFERRVKAISISPEMKAAFDIKEDRLTPNDLISALLRAPVDLIWNGGIGTYVKAGTESDSEVGDKSNDHLRVNGSELRAKVFGEGGNLGMTQRGRIEFALKGGRCNTDFIDNAAGVDCSDHEVNIKVLLDKVVANGDLTEKQRNQLLHGMTDSVSDLVLHNNYDQTRALSVAEYQVSKRLDEYRRTINSLEDDGRLNRALEFIPDNEQISERVHKGQTLTRPELSVLISYVKVKLKEELQEAEITNNPRVREAAESAFPAALVERYKDQVYEHPLLRQIVSTQVANEMVNSMGITFYSRISSATGGDVNDVAAAYISARDVYQMVEFQQQLAALDYKVPAELQTELLNSMIGRVRRAARWFLRNRRSDLEPAQNCALFQSQVQRVIKALPKVLSGAPLGEWEQRYQKLLEAGLPEDVALLSASPTYLYSALGISESAYASDRPVEEVAKVYFSLSDALNLHWFGNLIVDLPVDSFWQAQARETSMDDLDSQLATLAVNILRLSSAENLDVDSAMSRWSAIMAPAIQRWHNMIAELKAAAVSDFAMFTVALRELMYLAHATADRESLAE</sequence>
<dbReference type="EMBL" id="JBGMEL010000019">
    <property type="protein sequence ID" value="MFA0792140.1"/>
    <property type="molecule type" value="Genomic_DNA"/>
</dbReference>
<dbReference type="InterPro" id="IPR048381">
    <property type="entry name" value="GDH_C"/>
</dbReference>
<dbReference type="SUPFAM" id="SSF51735">
    <property type="entry name" value="NAD(P)-binding Rossmann-fold domains"/>
    <property type="match status" value="1"/>
</dbReference>
<feature type="domain" description="NAD-glutamate dehydrogenase catalytic" evidence="2">
    <location>
        <begin position="747"/>
        <end position="1241"/>
    </location>
</feature>
<protein>
    <submittedName>
        <fullName evidence="7">NAD-glutamate dehydrogenase</fullName>
    </submittedName>
</protein>
<evidence type="ECO:0000259" key="4">
    <source>
        <dbReference type="Pfam" id="PF21075"/>
    </source>
</evidence>